<dbReference type="EMBL" id="JBIGHY010000006">
    <property type="protein sequence ID" value="MFG6415512.1"/>
    <property type="molecule type" value="Genomic_DNA"/>
</dbReference>
<keyword evidence="2" id="KW-1185">Reference proteome</keyword>
<protein>
    <submittedName>
        <fullName evidence="1">Uncharacterized protein</fullName>
    </submittedName>
</protein>
<reference evidence="1 2" key="1">
    <citation type="submission" date="2024-09" db="EMBL/GenBank/DDBJ databases">
        <title>Novel species of the genus Pelomonas and Roseateles isolated from streams.</title>
        <authorList>
            <person name="Lu H."/>
        </authorList>
    </citation>
    <scope>NUCLEOTIDE SEQUENCE [LARGE SCALE GENOMIC DNA]</scope>
    <source>
        <strain evidence="1 2">DC23W</strain>
    </source>
</reference>
<dbReference type="Proteomes" id="UP001606300">
    <property type="component" value="Unassembled WGS sequence"/>
</dbReference>
<organism evidence="1 2">
    <name type="scientific">Pelomonas dachongensis</name>
    <dbReference type="NCBI Taxonomy" id="3299029"/>
    <lineage>
        <taxon>Bacteria</taxon>
        <taxon>Pseudomonadati</taxon>
        <taxon>Pseudomonadota</taxon>
        <taxon>Betaproteobacteria</taxon>
        <taxon>Burkholderiales</taxon>
        <taxon>Sphaerotilaceae</taxon>
        <taxon>Roseateles</taxon>
    </lineage>
</organism>
<gene>
    <name evidence="1" type="ORF">ACG02S_16575</name>
</gene>
<name>A0ABW7EPS6_9BURK</name>
<evidence type="ECO:0000313" key="1">
    <source>
        <dbReference type="EMBL" id="MFG6415512.1"/>
    </source>
</evidence>
<sequence>MFTRLNSSLLSYLTTQGKAGSTTTGGSTTTTTATAGDAVVARAAAKAGPQAALQRAAGTAKAAGAVQSLQANQKALGSDLRAAMAKAGVKLEGAIEFTVKADGSVGLKGSDADKAATQAFLKADASQPSFASRIATQARDAMKLSTEIQQSAAISQAAKMAKTSGGVIALYQTLMQQSAATSVVFSVSAGSSSLTYPGSLTANA</sequence>
<proteinExistence type="predicted"/>
<evidence type="ECO:0000313" key="2">
    <source>
        <dbReference type="Proteomes" id="UP001606300"/>
    </source>
</evidence>
<comment type="caution">
    <text evidence="1">The sequence shown here is derived from an EMBL/GenBank/DDBJ whole genome shotgun (WGS) entry which is preliminary data.</text>
</comment>
<dbReference type="RefSeq" id="WP_394471583.1">
    <property type="nucleotide sequence ID" value="NZ_JBIGHY010000006.1"/>
</dbReference>
<accession>A0ABW7EPS6</accession>